<evidence type="ECO:0000313" key="12">
    <source>
        <dbReference type="Proteomes" id="UP000242188"/>
    </source>
</evidence>
<keyword evidence="6 11" id="KW-0675">Receptor</keyword>
<evidence type="ECO:0000256" key="3">
    <source>
        <dbReference type="ARBA" id="ARBA00022989"/>
    </source>
</evidence>
<keyword evidence="4" id="KW-0297">G-protein coupled receptor</keyword>
<comment type="subcellular location">
    <subcellularLocation>
        <location evidence="1">Membrane</location>
        <topology evidence="1">Multi-pass membrane protein</topology>
    </subcellularLocation>
</comment>
<dbReference type="InterPro" id="IPR017452">
    <property type="entry name" value="GPCR_Rhodpsn_7TM"/>
</dbReference>
<feature type="transmembrane region" description="Helical" evidence="9">
    <location>
        <begin position="167"/>
        <end position="190"/>
    </location>
</feature>
<dbReference type="Gene3D" id="1.20.1070.10">
    <property type="entry name" value="Rhodopsin 7-helix transmembrane proteins"/>
    <property type="match status" value="1"/>
</dbReference>
<dbReference type="OrthoDB" id="6103348at2759"/>
<organism evidence="11 12">
    <name type="scientific">Mizuhopecten yessoensis</name>
    <name type="common">Japanese scallop</name>
    <name type="synonym">Patinopecten yessoensis</name>
    <dbReference type="NCBI Taxonomy" id="6573"/>
    <lineage>
        <taxon>Eukaryota</taxon>
        <taxon>Metazoa</taxon>
        <taxon>Spiralia</taxon>
        <taxon>Lophotrochozoa</taxon>
        <taxon>Mollusca</taxon>
        <taxon>Bivalvia</taxon>
        <taxon>Autobranchia</taxon>
        <taxon>Pteriomorphia</taxon>
        <taxon>Pectinida</taxon>
        <taxon>Pectinoidea</taxon>
        <taxon>Pectinidae</taxon>
        <taxon>Mizuhopecten</taxon>
    </lineage>
</organism>
<reference evidence="11 12" key="1">
    <citation type="journal article" date="2017" name="Nat. Ecol. Evol.">
        <title>Scallop genome provides insights into evolution of bilaterian karyotype and development.</title>
        <authorList>
            <person name="Wang S."/>
            <person name="Zhang J."/>
            <person name="Jiao W."/>
            <person name="Li J."/>
            <person name="Xun X."/>
            <person name="Sun Y."/>
            <person name="Guo X."/>
            <person name="Huan P."/>
            <person name="Dong B."/>
            <person name="Zhang L."/>
            <person name="Hu X."/>
            <person name="Sun X."/>
            <person name="Wang J."/>
            <person name="Zhao C."/>
            <person name="Wang Y."/>
            <person name="Wang D."/>
            <person name="Huang X."/>
            <person name="Wang R."/>
            <person name="Lv J."/>
            <person name="Li Y."/>
            <person name="Zhang Z."/>
            <person name="Liu B."/>
            <person name="Lu W."/>
            <person name="Hui Y."/>
            <person name="Liang J."/>
            <person name="Zhou Z."/>
            <person name="Hou R."/>
            <person name="Li X."/>
            <person name="Liu Y."/>
            <person name="Li H."/>
            <person name="Ning X."/>
            <person name="Lin Y."/>
            <person name="Zhao L."/>
            <person name="Xing Q."/>
            <person name="Dou J."/>
            <person name="Li Y."/>
            <person name="Mao J."/>
            <person name="Guo H."/>
            <person name="Dou H."/>
            <person name="Li T."/>
            <person name="Mu C."/>
            <person name="Jiang W."/>
            <person name="Fu Q."/>
            <person name="Fu X."/>
            <person name="Miao Y."/>
            <person name="Liu J."/>
            <person name="Yu Q."/>
            <person name="Li R."/>
            <person name="Liao H."/>
            <person name="Li X."/>
            <person name="Kong Y."/>
            <person name="Jiang Z."/>
            <person name="Chourrout D."/>
            <person name="Li R."/>
            <person name="Bao Z."/>
        </authorList>
    </citation>
    <scope>NUCLEOTIDE SEQUENCE [LARGE SCALE GENOMIC DNA]</scope>
    <source>
        <strain evidence="11 12">PY_sf001</strain>
    </source>
</reference>
<protein>
    <submittedName>
        <fullName evidence="11">D(2) dopamine receptor</fullName>
    </submittedName>
</protein>
<evidence type="ECO:0000256" key="7">
    <source>
        <dbReference type="ARBA" id="ARBA00023224"/>
    </source>
</evidence>
<feature type="transmembrane region" description="Helical" evidence="9">
    <location>
        <begin position="86"/>
        <end position="107"/>
    </location>
</feature>
<evidence type="ECO:0000256" key="1">
    <source>
        <dbReference type="ARBA" id="ARBA00004141"/>
    </source>
</evidence>
<evidence type="ECO:0000256" key="6">
    <source>
        <dbReference type="ARBA" id="ARBA00023170"/>
    </source>
</evidence>
<feature type="compositionally biased region" description="Low complexity" evidence="8">
    <location>
        <begin position="342"/>
        <end position="355"/>
    </location>
</feature>
<dbReference type="PRINTS" id="PR00237">
    <property type="entry name" value="GPCRRHODOPSN"/>
</dbReference>
<evidence type="ECO:0000256" key="2">
    <source>
        <dbReference type="ARBA" id="ARBA00022692"/>
    </source>
</evidence>
<proteinExistence type="predicted"/>
<keyword evidence="2 9" id="KW-0812">Transmembrane</keyword>
<keyword evidence="7" id="KW-0807">Transducer</keyword>
<evidence type="ECO:0000256" key="8">
    <source>
        <dbReference type="SAM" id="MobiDB-lite"/>
    </source>
</evidence>
<keyword evidence="12" id="KW-1185">Reference proteome</keyword>
<evidence type="ECO:0000256" key="4">
    <source>
        <dbReference type="ARBA" id="ARBA00023040"/>
    </source>
</evidence>
<dbReference type="InterPro" id="IPR000276">
    <property type="entry name" value="GPCR_Rhodpsn"/>
</dbReference>
<dbReference type="Pfam" id="PF00001">
    <property type="entry name" value="7tm_1"/>
    <property type="match status" value="1"/>
</dbReference>
<feature type="transmembrane region" description="Helical" evidence="9">
    <location>
        <begin position="210"/>
        <end position="238"/>
    </location>
</feature>
<feature type="transmembrane region" description="Helical" evidence="9">
    <location>
        <begin position="127"/>
        <end position="146"/>
    </location>
</feature>
<dbReference type="PROSITE" id="PS50262">
    <property type="entry name" value="G_PROTEIN_RECEP_F1_2"/>
    <property type="match status" value="1"/>
</dbReference>
<gene>
    <name evidence="11" type="ORF">KP79_PYT23894</name>
</gene>
<evidence type="ECO:0000256" key="9">
    <source>
        <dbReference type="SAM" id="Phobius"/>
    </source>
</evidence>
<accession>A0A210Q421</accession>
<dbReference type="PANTHER" id="PTHR24243:SF224">
    <property type="entry name" value="G-PROTEIN COUPLED RECEPTOR 19-RELATED"/>
    <property type="match status" value="1"/>
</dbReference>
<dbReference type="PANTHER" id="PTHR24243">
    <property type="entry name" value="G-PROTEIN COUPLED RECEPTOR"/>
    <property type="match status" value="1"/>
</dbReference>
<feature type="transmembrane region" description="Helical" evidence="9">
    <location>
        <begin position="369"/>
        <end position="389"/>
    </location>
</feature>
<evidence type="ECO:0000259" key="10">
    <source>
        <dbReference type="PROSITE" id="PS50262"/>
    </source>
</evidence>
<keyword evidence="3 9" id="KW-1133">Transmembrane helix</keyword>
<dbReference type="SUPFAM" id="SSF81321">
    <property type="entry name" value="Family A G protein-coupled receptor-like"/>
    <property type="match status" value="1"/>
</dbReference>
<name>A0A210Q421_MIZYE</name>
<evidence type="ECO:0000313" key="11">
    <source>
        <dbReference type="EMBL" id="OWF43483.1"/>
    </source>
</evidence>
<feature type="compositionally biased region" description="Polar residues" evidence="8">
    <location>
        <begin position="315"/>
        <end position="339"/>
    </location>
</feature>
<sequence>MVTSMEHMENVTILYSEYPDISSMSSHSVGNVSNGSRGFPMLEDINNYHLIPVMVYVCILFVVGVPGNLFVCYIYYFKWTKKTSRVFILALAVFDLINNLVSLPTEIALLSNFHNFDYPVLCKVSRFLTFSMNSASATVLVGIGWDRLMGICYWSKMRPMKIRTAKCISAGAVILAFTTGWPALFIYGTFTNPYKPEQKTCLYANEYVGSIYTTIFAWYVLCSNLVYDTVLAVLYFIIGRHIMAHQSSGKNGLDRFGPVRRSSAMSNSSVCEDLYLADNLMIKNGKCKKGKFIWRSNSFNTKQYNSVENLRRNTMENPKSLNQSKPLRPSRSPTLSISPRPSAFSQTFSSSSGSYVTGRRYRTGKTTTTLFVVTLVFIISFVPYSVISITRLSNVKVFLYQNASIVGKVLYQLFLRTYLLSSVLNPLIYNGFNAKFRAECKLLIKTSLCYLCSKCSNR</sequence>
<comment type="caution">
    <text evidence="11">The sequence shown here is derived from an EMBL/GenBank/DDBJ whole genome shotgun (WGS) entry which is preliminary data.</text>
</comment>
<feature type="region of interest" description="Disordered" evidence="8">
    <location>
        <begin position="315"/>
        <end position="355"/>
    </location>
</feature>
<evidence type="ECO:0000256" key="5">
    <source>
        <dbReference type="ARBA" id="ARBA00023136"/>
    </source>
</evidence>
<feature type="transmembrane region" description="Helical" evidence="9">
    <location>
        <begin position="409"/>
        <end position="429"/>
    </location>
</feature>
<dbReference type="GO" id="GO:0004930">
    <property type="term" value="F:G protein-coupled receptor activity"/>
    <property type="evidence" value="ECO:0007669"/>
    <property type="project" value="UniProtKB-KW"/>
</dbReference>
<dbReference type="CDD" id="cd00637">
    <property type="entry name" value="7tm_classA_rhodopsin-like"/>
    <property type="match status" value="1"/>
</dbReference>
<feature type="domain" description="G-protein coupled receptors family 1 profile" evidence="10">
    <location>
        <begin position="67"/>
        <end position="429"/>
    </location>
</feature>
<dbReference type="EMBL" id="NEDP02005094">
    <property type="protein sequence ID" value="OWF43483.1"/>
    <property type="molecule type" value="Genomic_DNA"/>
</dbReference>
<feature type="transmembrane region" description="Helical" evidence="9">
    <location>
        <begin position="50"/>
        <end position="74"/>
    </location>
</feature>
<keyword evidence="5 9" id="KW-0472">Membrane</keyword>
<dbReference type="GO" id="GO:0005886">
    <property type="term" value="C:plasma membrane"/>
    <property type="evidence" value="ECO:0007669"/>
    <property type="project" value="TreeGrafter"/>
</dbReference>
<dbReference type="AlphaFoldDB" id="A0A210Q421"/>
<dbReference type="Proteomes" id="UP000242188">
    <property type="component" value="Unassembled WGS sequence"/>
</dbReference>